<dbReference type="PANTHER" id="PTHR13964">
    <property type="entry name" value="RBP-RELATED"/>
    <property type="match status" value="1"/>
</dbReference>
<dbReference type="AlphaFoldDB" id="A0A1B6DL74"/>
<feature type="non-terminal residue" evidence="2">
    <location>
        <position position="1"/>
    </location>
</feature>
<dbReference type="GO" id="GO:0005634">
    <property type="term" value="C:nucleus"/>
    <property type="evidence" value="ECO:0007669"/>
    <property type="project" value="TreeGrafter"/>
</dbReference>
<sequence length="856" mass="96446">KGIDKAVNLPIEVLPKKELESENKKTLLLDKKKKEDSDNNTIVKSMNTTAEDIYEFKEPEPFEFVEEKGIKQLRTFGRISEDTINKSPVRRKVIKPKSENSDIKRRYRQFIKRNEFGSVDETKTSNNTSCTDVSDNILLENSVVTKVVKEPCEEAFDKLVETPSFREVLTSVKVDNLIKQSFTELPGEGDPITIDEDSEGRLVISEKEVDNEIGESLVGNQQRDNEDIFPKIICEKSFPSEPIKEPSCSFFDSPIIVEIKEDEKSKVKDDDKEESSVVSILQRIPSQETINKDSNEEDNCLHISSLPNIVTQSESLQNKKYTPCTELKDNQKSDVDISQIKDNVFDTSSIQLKMNSDKNKVDNLKVIPNDSLNCIGELLINEKDGNSLEKTILEKKNKIEEVIQRNDNNGNLDKIQVEGEINEDDSNQLEIKQEKSETAETIFEEIEESSEQTEKGGYSDQDGNDVDDKNDENLGNEIPQELEILTEKALILETSDIENEVVLEEIKEELILEEQCPEVAELQEEEILEEKINTKEIKEDRTLGEEVIENNISEKENIEIEEAENNFQSLLCEETIPGSPAPVTNTLTESENAECGTHCAAELPFASAPVSSFPHYKPPAPSPSAIPFPPPLPPAPLPEPVLPIINEAAPVMDNTPPTTPESSLSPISNSPRGDRSGSSPVPDNESSKSQRDSSEVDIDMYPEVTKIGHYSEEDIVCEGTTQIKKPPINVEDGNPQLGKKRRRSHRRSEDGKRPKISQRSPRHNAGSESDDTSENSLDLLSTHSRSPKPSKFNFYVQLDPELDGSQRIAVLQQKLAELRKTYSSLKTELACIDRRRKKLRRRDREEKSLKPELSCS</sequence>
<feature type="region of interest" description="Disordered" evidence="1">
    <location>
        <begin position="835"/>
        <end position="856"/>
    </location>
</feature>
<protein>
    <submittedName>
        <fullName evidence="2">Uncharacterized protein</fullName>
    </submittedName>
</protein>
<feature type="region of interest" description="Disordered" evidence="1">
    <location>
        <begin position="446"/>
        <end position="474"/>
    </location>
</feature>
<evidence type="ECO:0000256" key="1">
    <source>
        <dbReference type="SAM" id="MobiDB-lite"/>
    </source>
</evidence>
<organism evidence="2">
    <name type="scientific">Clastoptera arizonana</name>
    <name type="common">Arizona spittle bug</name>
    <dbReference type="NCBI Taxonomy" id="38151"/>
    <lineage>
        <taxon>Eukaryota</taxon>
        <taxon>Metazoa</taxon>
        <taxon>Ecdysozoa</taxon>
        <taxon>Arthropoda</taxon>
        <taxon>Hexapoda</taxon>
        <taxon>Insecta</taxon>
        <taxon>Pterygota</taxon>
        <taxon>Neoptera</taxon>
        <taxon>Paraneoptera</taxon>
        <taxon>Hemiptera</taxon>
        <taxon>Auchenorrhyncha</taxon>
        <taxon>Cercopoidea</taxon>
        <taxon>Clastopteridae</taxon>
        <taxon>Clastoptera</taxon>
    </lineage>
</organism>
<dbReference type="EMBL" id="GEDC01010842">
    <property type="protein sequence ID" value="JAS26456.1"/>
    <property type="molecule type" value="Transcribed_RNA"/>
</dbReference>
<feature type="compositionally biased region" description="Polar residues" evidence="1">
    <location>
        <begin position="774"/>
        <end position="784"/>
    </location>
</feature>
<dbReference type="GO" id="GO:0006357">
    <property type="term" value="P:regulation of transcription by RNA polymerase II"/>
    <property type="evidence" value="ECO:0007669"/>
    <property type="project" value="TreeGrafter"/>
</dbReference>
<reference evidence="2" key="1">
    <citation type="submission" date="2015-12" db="EMBL/GenBank/DDBJ databases">
        <title>De novo transcriptome assembly of four potential Pierce s Disease insect vectors from Arizona vineyards.</title>
        <authorList>
            <person name="Tassone E.E."/>
        </authorList>
    </citation>
    <scope>NUCLEOTIDE SEQUENCE</scope>
</reference>
<feature type="region of interest" description="Disordered" evidence="1">
    <location>
        <begin position="611"/>
        <end position="791"/>
    </location>
</feature>
<feature type="compositionally biased region" description="Pro residues" evidence="1">
    <location>
        <begin position="616"/>
        <end position="641"/>
    </location>
</feature>
<accession>A0A1B6DL74</accession>
<name>A0A1B6DL74_9HEMI</name>
<feature type="compositionally biased region" description="Basic and acidic residues" evidence="1">
    <location>
        <begin position="685"/>
        <end position="694"/>
    </location>
</feature>
<proteinExistence type="predicted"/>
<dbReference type="GO" id="GO:0000976">
    <property type="term" value="F:transcription cis-regulatory region binding"/>
    <property type="evidence" value="ECO:0007669"/>
    <property type="project" value="TreeGrafter"/>
</dbReference>
<evidence type="ECO:0000313" key="2">
    <source>
        <dbReference type="EMBL" id="JAS26456.1"/>
    </source>
</evidence>
<dbReference type="InterPro" id="IPR051232">
    <property type="entry name" value="ARID/SWI1_ChromRemod"/>
</dbReference>
<gene>
    <name evidence="2" type="ORF">g.29381</name>
</gene>
<dbReference type="PANTHER" id="PTHR13964:SF27">
    <property type="entry name" value="HAT-TRICK, ISOFORM D"/>
    <property type="match status" value="1"/>
</dbReference>